<comment type="caution">
    <text evidence="1">The sequence shown here is derived from an EMBL/GenBank/DDBJ whole genome shotgun (WGS) entry which is preliminary data.</text>
</comment>
<evidence type="ECO:0000313" key="1">
    <source>
        <dbReference type="EMBL" id="KAI9900288.1"/>
    </source>
</evidence>
<accession>A0ACC0V3K7</accession>
<gene>
    <name evidence="1" type="ORF">N3K66_004550</name>
</gene>
<name>A0ACC0V3K7_9HYPO</name>
<proteinExistence type="predicted"/>
<organism evidence="1 2">
    <name type="scientific">Trichothecium roseum</name>
    <dbReference type="NCBI Taxonomy" id="47278"/>
    <lineage>
        <taxon>Eukaryota</taxon>
        <taxon>Fungi</taxon>
        <taxon>Dikarya</taxon>
        <taxon>Ascomycota</taxon>
        <taxon>Pezizomycotina</taxon>
        <taxon>Sordariomycetes</taxon>
        <taxon>Hypocreomycetidae</taxon>
        <taxon>Hypocreales</taxon>
        <taxon>Hypocreales incertae sedis</taxon>
        <taxon>Trichothecium</taxon>
    </lineage>
</organism>
<evidence type="ECO:0000313" key="2">
    <source>
        <dbReference type="Proteomes" id="UP001163324"/>
    </source>
</evidence>
<dbReference type="Proteomes" id="UP001163324">
    <property type="component" value="Chromosome 4"/>
</dbReference>
<protein>
    <submittedName>
        <fullName evidence="1">Uncharacterized protein</fullName>
    </submittedName>
</protein>
<sequence>MRTTTPVTGLLALTQLAPAAANTLSKRGAARELYRFTNGTFIENVAVRPNGHLLLSTFANASLFTLDPLSPEDPLPPPRYVGSVPGITGLTGLAQVAPDVWAASGGVNDIENYAFVEGTAVVSLFDLQGWAPSEENEGGVPAEIVARVPDAAILNGMTSLSANPHIVLSAGSKTGSIIRVDTRTGTVDEAFQDDVLAPHSPEFKRVPLGVNGVHVAGDYLYFTNSDKAFFGRVPVDEQGGRAGDIEIINTMADDDTHAYDDFSVAAEAGMVYVGKQQDSVVGISTENGRAEVLLGPDSPIVVEMPTATALSLDGKTLYIVTGGGQVIAYEL</sequence>
<dbReference type="EMBL" id="CM047943">
    <property type="protein sequence ID" value="KAI9900288.1"/>
    <property type="molecule type" value="Genomic_DNA"/>
</dbReference>
<keyword evidence="2" id="KW-1185">Reference proteome</keyword>
<reference evidence="1" key="1">
    <citation type="submission" date="2022-10" db="EMBL/GenBank/DDBJ databases">
        <title>Complete Genome of Trichothecium roseum strain YXFP-22015, a Plant Pathogen Isolated from Citrus.</title>
        <authorList>
            <person name="Wang Y."/>
            <person name="Zhu L."/>
        </authorList>
    </citation>
    <scope>NUCLEOTIDE SEQUENCE</scope>
    <source>
        <strain evidence="1">YXFP-22015</strain>
    </source>
</reference>